<feature type="compositionally biased region" description="Basic and acidic residues" evidence="9">
    <location>
        <begin position="106"/>
        <end position="120"/>
    </location>
</feature>
<dbReference type="PANTHER" id="PTHR12707:SF0">
    <property type="entry name" value="PININ"/>
    <property type="match status" value="1"/>
</dbReference>
<dbReference type="InterPro" id="IPR039853">
    <property type="entry name" value="Pinin"/>
</dbReference>
<sequence>EKLYQQLADVEKQQIEVNGRLRDLAPQNLRRLGPGQGRGAPFPRRDNAVGGRGSGAPGRGYSFQRESRTSSFDQRAAQPSFGDLAERRGPPRQARSWISWEGNAPRSERERPEKEPEAEKVPVGPRRLSSAIVVDGEAVAPADDEMEDERPAASGRWGDDWAEEGGEMDGGYEAPVKGIGKRPVPPSFEEKPDVKRRNQRMFGALLGTLQQFRKEDDKFRQSSVATKRQEALKKAEAKAEAAARELRTKERERLTAKRQAELRKKRELMLRAEKMRTEINFHRRVDHRRRLNKFIFTKAEPALLWLPKVHSEATEKALADQEAGLEEWIQGEKSKMEATHAELDSQLAEIEAANKEAAAKAEDPSGAQANGGAKHASKDPAGDPADGDEVEEGELPQGEGSDQAGGGEQGEDEDQHKAEEDEADEEMADEEPNPEGLADLLS</sequence>
<proteinExistence type="inferred from homology"/>
<evidence type="ECO:0000256" key="3">
    <source>
        <dbReference type="ARBA" id="ARBA00022664"/>
    </source>
</evidence>
<reference evidence="11" key="1">
    <citation type="submission" date="2014-05" db="EMBL/GenBank/DDBJ databases">
        <title>The transcriptome of the halophilic microalga Tetraselmis sp. GSL018 isolated from the Great Salt Lake, Utah.</title>
        <authorList>
            <person name="Jinkerson R.E."/>
            <person name="D'Adamo S."/>
            <person name="Posewitz M.C."/>
        </authorList>
    </citation>
    <scope>NUCLEOTIDE SEQUENCE</scope>
    <source>
        <strain evidence="11">GSL018</strain>
    </source>
</reference>
<evidence type="ECO:0000256" key="9">
    <source>
        <dbReference type="SAM" id="MobiDB-lite"/>
    </source>
</evidence>
<feature type="compositionally biased region" description="Basic and acidic residues" evidence="9">
    <location>
        <begin position="352"/>
        <end position="363"/>
    </location>
</feature>
<feature type="compositionally biased region" description="Basic and acidic residues" evidence="9">
    <location>
        <begin position="330"/>
        <end position="343"/>
    </location>
</feature>
<evidence type="ECO:0000256" key="4">
    <source>
        <dbReference type="ARBA" id="ARBA00023015"/>
    </source>
</evidence>
<accession>A0A061SFQ6</accession>
<dbReference type="GO" id="GO:0008380">
    <property type="term" value="P:RNA splicing"/>
    <property type="evidence" value="ECO:0007669"/>
    <property type="project" value="UniProtKB-KW"/>
</dbReference>
<keyword evidence="6" id="KW-0508">mRNA splicing</keyword>
<feature type="compositionally biased region" description="Acidic residues" evidence="9">
    <location>
        <begin position="385"/>
        <end position="394"/>
    </location>
</feature>
<feature type="compositionally biased region" description="Acidic residues" evidence="9">
    <location>
        <begin position="420"/>
        <end position="433"/>
    </location>
</feature>
<evidence type="ECO:0000259" key="10">
    <source>
        <dbReference type="Pfam" id="PF04696"/>
    </source>
</evidence>
<evidence type="ECO:0000256" key="7">
    <source>
        <dbReference type="ARBA" id="ARBA00023242"/>
    </source>
</evidence>
<keyword evidence="3" id="KW-0507">mRNA processing</keyword>
<keyword evidence="8" id="KW-0175">Coiled coil</keyword>
<dbReference type="GO" id="GO:0071013">
    <property type="term" value="C:catalytic step 2 spliceosome"/>
    <property type="evidence" value="ECO:0007669"/>
    <property type="project" value="TreeGrafter"/>
</dbReference>
<gene>
    <name evidence="11" type="primary">PNN</name>
    <name evidence="11" type="ORF">TSPGSL018_6920</name>
</gene>
<keyword evidence="5" id="KW-0804">Transcription</keyword>
<evidence type="ECO:0000256" key="2">
    <source>
        <dbReference type="ARBA" id="ARBA00010386"/>
    </source>
</evidence>
<keyword evidence="7" id="KW-0539">Nucleus</keyword>
<feature type="region of interest" description="Disordered" evidence="9">
    <location>
        <begin position="330"/>
        <end position="442"/>
    </location>
</feature>
<feature type="non-terminal residue" evidence="11">
    <location>
        <position position="1"/>
    </location>
</feature>
<comment type="similarity">
    <text evidence="2">Belongs to the pinin family.</text>
</comment>
<organism evidence="11">
    <name type="scientific">Tetraselmis sp. GSL018</name>
    <dbReference type="NCBI Taxonomy" id="582737"/>
    <lineage>
        <taxon>Eukaryota</taxon>
        <taxon>Viridiplantae</taxon>
        <taxon>Chlorophyta</taxon>
        <taxon>core chlorophytes</taxon>
        <taxon>Chlorodendrophyceae</taxon>
        <taxon>Chlorodendrales</taxon>
        <taxon>Chlorodendraceae</taxon>
        <taxon>Tetraselmis</taxon>
    </lineage>
</organism>
<feature type="region of interest" description="Disordered" evidence="9">
    <location>
        <begin position="26"/>
        <end position="195"/>
    </location>
</feature>
<dbReference type="GO" id="GO:0006397">
    <property type="term" value="P:mRNA processing"/>
    <property type="evidence" value="ECO:0007669"/>
    <property type="project" value="UniProtKB-KW"/>
</dbReference>
<feature type="coiled-coil region" evidence="8">
    <location>
        <begin position="225"/>
        <end position="259"/>
    </location>
</feature>
<dbReference type="AlphaFoldDB" id="A0A061SFQ6"/>
<evidence type="ECO:0000313" key="11">
    <source>
        <dbReference type="EMBL" id="JAC81889.1"/>
    </source>
</evidence>
<dbReference type="InterPro" id="IPR006786">
    <property type="entry name" value="Pinin_SDK_MemA"/>
</dbReference>
<name>A0A061SFQ6_9CHLO</name>
<evidence type="ECO:0000256" key="8">
    <source>
        <dbReference type="SAM" id="Coils"/>
    </source>
</evidence>
<dbReference type="Pfam" id="PF04696">
    <property type="entry name" value="Pinin_SDK_memA"/>
    <property type="match status" value="1"/>
</dbReference>
<comment type="subcellular location">
    <subcellularLocation>
        <location evidence="1">Nucleus</location>
    </subcellularLocation>
</comment>
<keyword evidence="4" id="KW-0805">Transcription regulation</keyword>
<protein>
    <submittedName>
        <fullName evidence="11">Pinin</fullName>
    </submittedName>
</protein>
<evidence type="ECO:0000256" key="5">
    <source>
        <dbReference type="ARBA" id="ARBA00023163"/>
    </source>
</evidence>
<dbReference type="PANTHER" id="PTHR12707">
    <property type="entry name" value="PINN"/>
    <property type="match status" value="1"/>
</dbReference>
<feature type="domain" description="Pinin/SDK/MemA protein" evidence="10">
    <location>
        <begin position="194"/>
        <end position="322"/>
    </location>
</feature>
<evidence type="ECO:0000256" key="6">
    <source>
        <dbReference type="ARBA" id="ARBA00023187"/>
    </source>
</evidence>
<evidence type="ECO:0000256" key="1">
    <source>
        <dbReference type="ARBA" id="ARBA00004123"/>
    </source>
</evidence>
<dbReference type="EMBL" id="GBEZ01003233">
    <property type="protein sequence ID" value="JAC81889.1"/>
    <property type="molecule type" value="Transcribed_RNA"/>
</dbReference>